<dbReference type="PIRSF" id="PIRSF002741">
    <property type="entry name" value="MppA"/>
    <property type="match status" value="1"/>
</dbReference>
<keyword evidence="3" id="KW-1185">Reference proteome</keyword>
<dbReference type="InterPro" id="IPR039424">
    <property type="entry name" value="SBP_5"/>
</dbReference>
<name>A0A3N0CBI5_9ACTN</name>
<gene>
    <name evidence="2" type="ORF">EFK50_21155</name>
</gene>
<dbReference type="AlphaFoldDB" id="A0A3N0CBI5"/>
<organism evidence="2 3">
    <name type="scientific">Nocardioides marmoriginsengisoli</name>
    <dbReference type="NCBI Taxonomy" id="661483"/>
    <lineage>
        <taxon>Bacteria</taxon>
        <taxon>Bacillati</taxon>
        <taxon>Actinomycetota</taxon>
        <taxon>Actinomycetes</taxon>
        <taxon>Propionibacteriales</taxon>
        <taxon>Nocardioidaceae</taxon>
        <taxon>Nocardioides</taxon>
    </lineage>
</organism>
<dbReference type="GO" id="GO:0015833">
    <property type="term" value="P:peptide transport"/>
    <property type="evidence" value="ECO:0007669"/>
    <property type="project" value="TreeGrafter"/>
</dbReference>
<dbReference type="GO" id="GO:0043190">
    <property type="term" value="C:ATP-binding cassette (ABC) transporter complex"/>
    <property type="evidence" value="ECO:0007669"/>
    <property type="project" value="InterPro"/>
</dbReference>
<protein>
    <recommendedName>
        <fullName evidence="1">Solute-binding protein family 5 domain-containing protein</fullName>
    </recommendedName>
</protein>
<accession>A0A3N0CBI5</accession>
<dbReference type="PANTHER" id="PTHR30290">
    <property type="entry name" value="PERIPLASMIC BINDING COMPONENT OF ABC TRANSPORTER"/>
    <property type="match status" value="1"/>
</dbReference>
<comment type="caution">
    <text evidence="2">The sequence shown here is derived from an EMBL/GenBank/DDBJ whole genome shotgun (WGS) entry which is preliminary data.</text>
</comment>
<proteinExistence type="predicted"/>
<dbReference type="Pfam" id="PF00496">
    <property type="entry name" value="SBP_bac_5"/>
    <property type="match status" value="1"/>
</dbReference>
<dbReference type="OrthoDB" id="9796817at2"/>
<dbReference type="InterPro" id="IPR000914">
    <property type="entry name" value="SBP_5_dom"/>
</dbReference>
<dbReference type="Gene3D" id="3.40.190.10">
    <property type="entry name" value="Periplasmic binding protein-like II"/>
    <property type="match status" value="1"/>
</dbReference>
<dbReference type="Gene3D" id="3.10.105.10">
    <property type="entry name" value="Dipeptide-binding Protein, Domain 3"/>
    <property type="match status" value="1"/>
</dbReference>
<dbReference type="GO" id="GO:0042597">
    <property type="term" value="C:periplasmic space"/>
    <property type="evidence" value="ECO:0007669"/>
    <property type="project" value="UniProtKB-ARBA"/>
</dbReference>
<dbReference type="SUPFAM" id="SSF53850">
    <property type="entry name" value="Periplasmic binding protein-like II"/>
    <property type="match status" value="1"/>
</dbReference>
<dbReference type="InterPro" id="IPR030678">
    <property type="entry name" value="Peptide/Ni-bd"/>
</dbReference>
<dbReference type="EMBL" id="RJSE01000009">
    <property type="protein sequence ID" value="RNL60798.1"/>
    <property type="molecule type" value="Genomic_DNA"/>
</dbReference>
<evidence type="ECO:0000259" key="1">
    <source>
        <dbReference type="Pfam" id="PF00496"/>
    </source>
</evidence>
<dbReference type="Proteomes" id="UP000267128">
    <property type="component" value="Unassembled WGS sequence"/>
</dbReference>
<sequence length="514" mass="56172">MAQPPGSRLRWSIGLTFALVSALVLSACGGLSGGDEPSGNGNKTLRIGMASDAQSLDPPNFVLAGDFTRDNLVYEGLVKLTNDGQFEPSLATSWKQVSDTEWDFKLREGVKFQDGTDFDSAAVKKSLERASTQAQGKGFLGMIKEVQTPDPMTARLVLTNPFSSILNNLTVPVAAIISPKALDEKGDKIAKEPVGTGPFEFVEWIPDTSMTFKRYSGYWGDKPSVDKVSFIPIPEASTRYSALQAGDIDVIENPPPDQAASLKSSSDFYLITEPKARPIFLGFNLKTVTNPVIRKAVAHAIDRNAIVDDVLEGIGNAANEGLVSPEFLKNDPPIKLDYNPEESKKLLKDAGLSNVKLTLTLPAARYLKDKDIGEVVQQQLAKVGITLKLDVQEAGTWYQSLLDHKTEMYYLGWGMSSGDPGDMLLRVFRSDSVNNMSQFKDPAVDAQIDSLATLEVGSDERNQVMQDVQRKLVEDDAVVIPLYHMVNFFAARKGVQNFHTTTSELIDLSDVTVD</sequence>
<dbReference type="GO" id="GO:1904680">
    <property type="term" value="F:peptide transmembrane transporter activity"/>
    <property type="evidence" value="ECO:0007669"/>
    <property type="project" value="TreeGrafter"/>
</dbReference>
<evidence type="ECO:0000313" key="3">
    <source>
        <dbReference type="Proteomes" id="UP000267128"/>
    </source>
</evidence>
<evidence type="ECO:0000313" key="2">
    <source>
        <dbReference type="EMBL" id="RNL60798.1"/>
    </source>
</evidence>
<reference evidence="2 3" key="1">
    <citation type="submission" date="2018-11" db="EMBL/GenBank/DDBJ databases">
        <authorList>
            <person name="Li F."/>
        </authorList>
    </citation>
    <scope>NUCLEOTIDE SEQUENCE [LARGE SCALE GENOMIC DNA]</scope>
    <source>
        <strain evidence="2 3">Gsoil 097</strain>
    </source>
</reference>
<feature type="domain" description="Solute-binding protein family 5" evidence="1">
    <location>
        <begin position="86"/>
        <end position="432"/>
    </location>
</feature>